<reference evidence="4" key="1">
    <citation type="submission" date="2019-01" db="EMBL/GenBank/DDBJ databases">
        <title>Cytophagaceae bacterium strain CAR-16.</title>
        <authorList>
            <person name="Chen W.-M."/>
        </authorList>
    </citation>
    <scope>NUCLEOTIDE SEQUENCE [LARGE SCALE GENOMIC DNA]</scope>
    <source>
        <strain evidence="4">ICH-30</strain>
    </source>
</reference>
<evidence type="ECO:0000313" key="3">
    <source>
        <dbReference type="EMBL" id="RXR30679.1"/>
    </source>
</evidence>
<name>A0A4Q1KN87_9FLAO</name>
<feature type="coiled-coil region" evidence="1">
    <location>
        <begin position="72"/>
        <end position="99"/>
    </location>
</feature>
<protein>
    <submittedName>
        <fullName evidence="3">Uncharacterized protein</fullName>
    </submittedName>
</protein>
<keyword evidence="2" id="KW-0812">Transmembrane</keyword>
<keyword evidence="1" id="KW-0175">Coiled coil</keyword>
<organism evidence="3 4">
    <name type="scientific">Flavobacterium piscinae</name>
    <dbReference type="NCBI Taxonomy" id="2506424"/>
    <lineage>
        <taxon>Bacteria</taxon>
        <taxon>Pseudomonadati</taxon>
        <taxon>Bacteroidota</taxon>
        <taxon>Flavobacteriia</taxon>
        <taxon>Flavobacteriales</taxon>
        <taxon>Flavobacteriaceae</taxon>
        <taxon>Flavobacterium</taxon>
    </lineage>
</organism>
<feature type="transmembrane region" description="Helical" evidence="2">
    <location>
        <begin position="54"/>
        <end position="73"/>
    </location>
</feature>
<dbReference type="AlphaFoldDB" id="A0A4Q1KN87"/>
<evidence type="ECO:0000313" key="4">
    <source>
        <dbReference type="Proteomes" id="UP000289734"/>
    </source>
</evidence>
<sequence length="175" mass="20279">MQDLGDSNKSKSRCVLAIGSNKSIIWEGFPQTSQSHKTLCNTLEKLIMNLKTLISIKFILYIIGFLIIAYFSGNINNSYKNLEKQNEELLNQKKYYEAILKLEKNDSVGKKNLYEIIEAGNYKLKPENGNKFKLSTNITILIISFLMLFYLFNYLNNKIEKLKSEETVDEKIKML</sequence>
<keyword evidence="2" id="KW-0472">Membrane</keyword>
<feature type="transmembrane region" description="Helical" evidence="2">
    <location>
        <begin position="134"/>
        <end position="155"/>
    </location>
</feature>
<evidence type="ECO:0000256" key="2">
    <source>
        <dbReference type="SAM" id="Phobius"/>
    </source>
</evidence>
<dbReference type="EMBL" id="SBKQ01000011">
    <property type="protein sequence ID" value="RXR30679.1"/>
    <property type="molecule type" value="Genomic_DNA"/>
</dbReference>
<dbReference type="Proteomes" id="UP000289734">
    <property type="component" value="Unassembled WGS sequence"/>
</dbReference>
<dbReference type="RefSeq" id="WP_164975446.1">
    <property type="nucleotide sequence ID" value="NZ_SBKQ01000011.1"/>
</dbReference>
<gene>
    <name evidence="3" type="ORF">EQG68_11515</name>
</gene>
<keyword evidence="4" id="KW-1185">Reference proteome</keyword>
<accession>A0A4Q1KN87</accession>
<proteinExistence type="predicted"/>
<comment type="caution">
    <text evidence="3">The sequence shown here is derived from an EMBL/GenBank/DDBJ whole genome shotgun (WGS) entry which is preliminary data.</text>
</comment>
<keyword evidence="2" id="KW-1133">Transmembrane helix</keyword>
<evidence type="ECO:0000256" key="1">
    <source>
        <dbReference type="SAM" id="Coils"/>
    </source>
</evidence>